<evidence type="ECO:0000313" key="4">
    <source>
        <dbReference type="Proteomes" id="UP000275652"/>
    </source>
</evidence>
<evidence type="ECO:0000256" key="1">
    <source>
        <dbReference type="SAM" id="MobiDB-lite"/>
    </source>
</evidence>
<dbReference type="GO" id="GO:0005096">
    <property type="term" value="F:GTPase activator activity"/>
    <property type="evidence" value="ECO:0007669"/>
    <property type="project" value="TreeGrafter"/>
</dbReference>
<dbReference type="SUPFAM" id="SSF47923">
    <property type="entry name" value="Ypt/Rab-GAP domain of gyp1p"/>
    <property type="match status" value="2"/>
</dbReference>
<sequence>MAAAPHHHHAAGEDERSHGSFLKCMRPKERFSLPRTKARTGSIYHTPTAAAFGSPPTPKRRFFSNERTRASSIHYQHGQPPTTSCDCVGLKSLRCEYASSECDSPTSPSRGRGSSFLTHGPSSHNREIEMTSMVCAKKKKWEDKFTSKEWELDWLQKWRKRTLEEATISSSPPDESRPSFTDRFSDPHFQQHAGFRRRSLSDAGHMGFMGFSLGQWQVDTMLRSGVPVEYRGQVWWLCSGAAQKRSSAAIADQYESLLWRADEVRVDVTTEIEKDLYRTFPHEPDTRDERESSISELRRLLSMYSLRNPKVGYCQSMNFLGAMLLVYLGEEEAFWVLACIVEDLVPGYHTKSMVGSRVDQYVFAALVEQKLPQVAHHLHTLHVHLAPVTFKWFLCLFVNTLPLETTLRVWDVFFSEGSKVIHRLGLTLLKLLAPDIVAADEAFDVYELLKFSPRTLATLMAPHRKAPQWRKQDDCFCDTLLRLAFDKAFLGPFPYRAIVELRTVYQVYVEDEVARAEADKATDMAVPIPVAAVTTTAVMVTRTARKADEYDFVDDFKADDLDYEFLITSSNASSGSGCAADSSWRGTGGGGGVAVPSADQSLIENYW</sequence>
<dbReference type="Pfam" id="PF00566">
    <property type="entry name" value="RabGAP-TBC"/>
    <property type="match status" value="1"/>
</dbReference>
<dbReference type="InterPro" id="IPR050302">
    <property type="entry name" value="Rab_GAP_TBC_domain"/>
</dbReference>
<evidence type="ECO:0000259" key="2">
    <source>
        <dbReference type="PROSITE" id="PS50086"/>
    </source>
</evidence>
<protein>
    <recommendedName>
        <fullName evidence="2">Rab-GAP TBC domain-containing protein</fullName>
    </recommendedName>
</protein>
<dbReference type="FunFam" id="1.10.8.270:FF:000026">
    <property type="entry name" value="TBC (Tre-2/Bub2/Cdc16) domain family"/>
    <property type="match status" value="1"/>
</dbReference>
<organism evidence="3 4">
    <name type="scientific">Aphanomyces astaci</name>
    <name type="common">Crayfish plague agent</name>
    <dbReference type="NCBI Taxonomy" id="112090"/>
    <lineage>
        <taxon>Eukaryota</taxon>
        <taxon>Sar</taxon>
        <taxon>Stramenopiles</taxon>
        <taxon>Oomycota</taxon>
        <taxon>Saprolegniomycetes</taxon>
        <taxon>Saprolegniales</taxon>
        <taxon>Verrucalvaceae</taxon>
        <taxon>Aphanomyces</taxon>
    </lineage>
</organism>
<dbReference type="InterPro" id="IPR000195">
    <property type="entry name" value="Rab-GAP-TBC_dom"/>
</dbReference>
<dbReference type="SMART" id="SM00164">
    <property type="entry name" value="TBC"/>
    <property type="match status" value="1"/>
</dbReference>
<comment type="caution">
    <text evidence="3">The sequence shown here is derived from an EMBL/GenBank/DDBJ whole genome shotgun (WGS) entry which is preliminary data.</text>
</comment>
<dbReference type="EMBL" id="QUTI01025040">
    <property type="protein sequence ID" value="RLO06469.1"/>
    <property type="molecule type" value="Genomic_DNA"/>
</dbReference>
<feature type="region of interest" description="Disordered" evidence="1">
    <location>
        <begin position="165"/>
        <end position="186"/>
    </location>
</feature>
<accession>A0A9X8DZI6</accession>
<dbReference type="PANTHER" id="PTHR47219">
    <property type="entry name" value="RAB GTPASE-ACTIVATING PROTEIN 1-LIKE"/>
    <property type="match status" value="1"/>
</dbReference>
<evidence type="ECO:0000313" key="3">
    <source>
        <dbReference type="EMBL" id="RLO06469.1"/>
    </source>
</evidence>
<dbReference type="PANTHER" id="PTHR47219:SF20">
    <property type="entry name" value="TBC1 DOMAIN FAMILY MEMBER 2B"/>
    <property type="match status" value="1"/>
</dbReference>
<dbReference type="Gene3D" id="1.10.8.270">
    <property type="entry name" value="putative rabgap domain of human tbc1 domain family member 14 like domains"/>
    <property type="match status" value="1"/>
</dbReference>
<feature type="region of interest" description="Disordered" evidence="1">
    <location>
        <begin position="1"/>
        <end position="22"/>
    </location>
</feature>
<feature type="domain" description="Rab-GAP TBC" evidence="2">
    <location>
        <begin position="225"/>
        <end position="417"/>
    </location>
</feature>
<dbReference type="InterPro" id="IPR035969">
    <property type="entry name" value="Rab-GAP_TBC_sf"/>
</dbReference>
<name>A0A9X8DZI6_APHAT</name>
<dbReference type="GO" id="GO:0031267">
    <property type="term" value="F:small GTPase binding"/>
    <property type="evidence" value="ECO:0007669"/>
    <property type="project" value="TreeGrafter"/>
</dbReference>
<proteinExistence type="predicted"/>
<dbReference type="PROSITE" id="PS50086">
    <property type="entry name" value="TBC_RABGAP"/>
    <property type="match status" value="1"/>
</dbReference>
<dbReference type="Proteomes" id="UP000275652">
    <property type="component" value="Unassembled WGS sequence"/>
</dbReference>
<dbReference type="Gene3D" id="1.10.472.80">
    <property type="entry name" value="Ypt/Rab-GAP domain of gyp1p, domain 3"/>
    <property type="match status" value="1"/>
</dbReference>
<reference evidence="3 4" key="1">
    <citation type="journal article" date="2018" name="J. Invertebr. Pathol.">
        <title>New genotyping method for the causative agent of crayfish plague (Aphanomyces astaci) based on whole genome data.</title>
        <authorList>
            <person name="Minardi D."/>
            <person name="Studholme D.J."/>
            <person name="van der Giezen M."/>
            <person name="Pretto T."/>
            <person name="Oidtmann B."/>
        </authorList>
    </citation>
    <scope>NUCLEOTIDE SEQUENCE [LARGE SCALE GENOMIC DNA]</scope>
    <source>
        <strain evidence="3 4">KB13</strain>
    </source>
</reference>
<feature type="compositionally biased region" description="Low complexity" evidence="1">
    <location>
        <begin position="104"/>
        <end position="115"/>
    </location>
</feature>
<gene>
    <name evidence="3" type="ORF">DYB28_000979</name>
</gene>
<feature type="region of interest" description="Disordered" evidence="1">
    <location>
        <begin position="101"/>
        <end position="123"/>
    </location>
</feature>
<dbReference type="AlphaFoldDB" id="A0A9X8DZI6"/>